<protein>
    <recommendedName>
        <fullName evidence="3">O-methyltransferase</fullName>
    </recommendedName>
</protein>
<dbReference type="SUPFAM" id="SSF53335">
    <property type="entry name" value="S-adenosyl-L-methionine-dependent methyltransferases"/>
    <property type="match status" value="1"/>
</dbReference>
<reference evidence="1 2" key="1">
    <citation type="submission" date="2020-05" db="EMBL/GenBank/DDBJ databases">
        <title>Draft genome sequence of Desulfovibrio psychrotolerans JS1T.</title>
        <authorList>
            <person name="Ueno A."/>
            <person name="Tamazawa S."/>
            <person name="Tamamura S."/>
            <person name="Murakami T."/>
            <person name="Kiyama T."/>
            <person name="Inomata H."/>
            <person name="Amano Y."/>
            <person name="Miyakawa K."/>
            <person name="Tamaki H."/>
            <person name="Naganuma T."/>
            <person name="Kaneko K."/>
        </authorList>
    </citation>
    <scope>NUCLEOTIDE SEQUENCE [LARGE SCALE GENOMIC DNA]</scope>
    <source>
        <strain evidence="1 2">JS1</strain>
    </source>
</reference>
<comment type="caution">
    <text evidence="1">The sequence shown here is derived from an EMBL/GenBank/DDBJ whole genome shotgun (WGS) entry which is preliminary data.</text>
</comment>
<dbReference type="EMBL" id="BLVP01000002">
    <property type="protein sequence ID" value="GFM36003.1"/>
    <property type="molecule type" value="Genomic_DNA"/>
</dbReference>
<evidence type="ECO:0000313" key="2">
    <source>
        <dbReference type="Proteomes" id="UP000503820"/>
    </source>
</evidence>
<keyword evidence="2" id="KW-1185">Reference proteome</keyword>
<gene>
    <name evidence="1" type="ORF">DSM19430T_06870</name>
</gene>
<dbReference type="Proteomes" id="UP000503820">
    <property type="component" value="Unassembled WGS sequence"/>
</dbReference>
<dbReference type="AlphaFoldDB" id="A0A7J0BQK9"/>
<dbReference type="Gene3D" id="3.40.50.150">
    <property type="entry name" value="Vaccinia Virus protein VP39"/>
    <property type="match status" value="1"/>
</dbReference>
<dbReference type="RefSeq" id="WP_174408699.1">
    <property type="nucleotide sequence ID" value="NZ_BLVP01000002.1"/>
</dbReference>
<evidence type="ECO:0000313" key="1">
    <source>
        <dbReference type="EMBL" id="GFM36003.1"/>
    </source>
</evidence>
<organism evidence="1 2">
    <name type="scientific">Desulfovibrio psychrotolerans</name>
    <dbReference type="NCBI Taxonomy" id="415242"/>
    <lineage>
        <taxon>Bacteria</taxon>
        <taxon>Pseudomonadati</taxon>
        <taxon>Thermodesulfobacteriota</taxon>
        <taxon>Desulfovibrionia</taxon>
        <taxon>Desulfovibrionales</taxon>
        <taxon>Desulfovibrionaceae</taxon>
        <taxon>Desulfovibrio</taxon>
    </lineage>
</organism>
<proteinExistence type="predicted"/>
<sequence length="296" mass="33140">MTEPFHRQHHYHRITALLDRIHGQIIPHGANYGQISRTEAEFLLNRVLDERPRHIVELGTAAGVSTAYMLCALNMLDLPDISGISGTAGTGTSDRRLTAIEYLDHCYFDPSRTPGFIVDEVFPRHPQGYSLHLNTSGFDLKTLTQCCPIDMLFVDANHTHPWATLDTILALPFLAPNAIIVYHDINLHHRGGAAKVHDKGPHSVFYHLPAAQKAVVGEFPYPNIGSLRLVTPPRETLENLLGILFRFPWEPQAWPFLDAPTLQRFGDYVEHHWGPDAARSFRQGLNSLEPAKVAAS</sequence>
<dbReference type="InterPro" id="IPR029063">
    <property type="entry name" value="SAM-dependent_MTases_sf"/>
</dbReference>
<evidence type="ECO:0008006" key="3">
    <source>
        <dbReference type="Google" id="ProtNLM"/>
    </source>
</evidence>
<accession>A0A7J0BQK9</accession>
<name>A0A7J0BQK9_9BACT</name>
<dbReference type="Pfam" id="PF13578">
    <property type="entry name" value="Methyltransf_24"/>
    <property type="match status" value="1"/>
</dbReference>